<evidence type="ECO:0000259" key="1">
    <source>
        <dbReference type="Pfam" id="PF00188"/>
    </source>
</evidence>
<dbReference type="Pfam" id="PF00188">
    <property type="entry name" value="CAP"/>
    <property type="match status" value="1"/>
</dbReference>
<dbReference type="InterPro" id="IPR014044">
    <property type="entry name" value="CAP_dom"/>
</dbReference>
<feature type="domain" description="SCP" evidence="1">
    <location>
        <begin position="41"/>
        <end position="154"/>
    </location>
</feature>
<comment type="caution">
    <text evidence="2">The sequence shown here is derived from an EMBL/GenBank/DDBJ whole genome shotgun (WGS) entry which is preliminary data.</text>
</comment>
<dbReference type="AlphaFoldDB" id="A0A7W8E8K1"/>
<dbReference type="CDD" id="cd05379">
    <property type="entry name" value="CAP_bacterial"/>
    <property type="match status" value="1"/>
</dbReference>
<sequence>MKHLGILLLAVFCSTFGGALLYAQAPSAQGPGSVAEQYLFSAANAERAQRGLTLLRWDDALYRAAQGHAREMASRASISHRYPGEMELAARGHQAGFRFSSIAENVAQASTAVRIHEAWMNSPGHRENLLDPQSNVVGISVLSRNGQLYAVQDFGRTVDDLTFDEQEHTVASLLTSITPLTLLTMQEDARQTCAMTTGYAGAITPSLVFRYTSGDLAVLPEMLQRKLASGLYHEAAVGACAPKDVQSFSYFNIVVLLYP</sequence>
<dbReference type="RefSeq" id="WP_184253302.1">
    <property type="nucleotide sequence ID" value="NZ_JACHIO010000003.1"/>
</dbReference>
<dbReference type="Proteomes" id="UP000584867">
    <property type="component" value="Unassembled WGS sequence"/>
</dbReference>
<dbReference type="Gene3D" id="3.40.33.10">
    <property type="entry name" value="CAP"/>
    <property type="match status" value="1"/>
</dbReference>
<dbReference type="SUPFAM" id="SSF55797">
    <property type="entry name" value="PR-1-like"/>
    <property type="match status" value="1"/>
</dbReference>
<dbReference type="PANTHER" id="PTHR31157">
    <property type="entry name" value="SCP DOMAIN-CONTAINING PROTEIN"/>
    <property type="match status" value="1"/>
</dbReference>
<gene>
    <name evidence="2" type="ORF">HDF15_001031</name>
</gene>
<evidence type="ECO:0000313" key="2">
    <source>
        <dbReference type="EMBL" id="MBB5062701.1"/>
    </source>
</evidence>
<protein>
    <recommendedName>
        <fullName evidence="1">SCP domain-containing protein</fullName>
    </recommendedName>
</protein>
<organism evidence="2 3">
    <name type="scientific">Granulicella mallensis</name>
    <dbReference type="NCBI Taxonomy" id="940614"/>
    <lineage>
        <taxon>Bacteria</taxon>
        <taxon>Pseudomonadati</taxon>
        <taxon>Acidobacteriota</taxon>
        <taxon>Terriglobia</taxon>
        <taxon>Terriglobales</taxon>
        <taxon>Acidobacteriaceae</taxon>
        <taxon>Granulicella</taxon>
    </lineage>
</organism>
<dbReference type="PANTHER" id="PTHR31157:SF1">
    <property type="entry name" value="SCP DOMAIN-CONTAINING PROTEIN"/>
    <property type="match status" value="1"/>
</dbReference>
<proteinExistence type="predicted"/>
<reference evidence="2 3" key="1">
    <citation type="submission" date="2020-08" db="EMBL/GenBank/DDBJ databases">
        <title>Genomic Encyclopedia of Type Strains, Phase IV (KMG-V): Genome sequencing to study the core and pangenomes of soil and plant-associated prokaryotes.</title>
        <authorList>
            <person name="Whitman W."/>
        </authorList>
    </citation>
    <scope>NUCLEOTIDE SEQUENCE [LARGE SCALE GENOMIC DNA]</scope>
    <source>
        <strain evidence="2 3">X5P3</strain>
    </source>
</reference>
<evidence type="ECO:0000313" key="3">
    <source>
        <dbReference type="Proteomes" id="UP000584867"/>
    </source>
</evidence>
<accession>A0A7W8E8K1</accession>
<name>A0A7W8E8K1_9BACT</name>
<dbReference type="EMBL" id="JACHIO010000003">
    <property type="protein sequence ID" value="MBB5062701.1"/>
    <property type="molecule type" value="Genomic_DNA"/>
</dbReference>
<dbReference type="InterPro" id="IPR035940">
    <property type="entry name" value="CAP_sf"/>
</dbReference>